<keyword evidence="4" id="KW-0805">Transcription regulation</keyword>
<dbReference type="GO" id="GO:0010628">
    <property type="term" value="P:positive regulation of gene expression"/>
    <property type="evidence" value="ECO:0007669"/>
    <property type="project" value="UniProtKB-ARBA"/>
</dbReference>
<keyword evidence="3" id="KW-0677">Repeat</keyword>
<dbReference type="PROSITE" id="PS51477">
    <property type="entry name" value="PAH"/>
    <property type="match status" value="2"/>
</dbReference>
<comment type="subcellular location">
    <subcellularLocation>
        <location evidence="1 7">Nucleus</location>
    </subcellularLocation>
</comment>
<feature type="domain" description="Histone deacetylase interacting" evidence="10">
    <location>
        <begin position="457"/>
        <end position="558"/>
    </location>
</feature>
<evidence type="ECO:0000256" key="1">
    <source>
        <dbReference type="ARBA" id="ARBA00004123"/>
    </source>
</evidence>
<comment type="caution">
    <text evidence="11">The sequence shown here is derived from an EMBL/GenBank/DDBJ whole genome shotgun (WGS) entry which is preliminary data.</text>
</comment>
<feature type="region of interest" description="Disordered" evidence="8">
    <location>
        <begin position="1285"/>
        <end position="1311"/>
    </location>
</feature>
<feature type="compositionally biased region" description="Low complexity" evidence="8">
    <location>
        <begin position="1285"/>
        <end position="1306"/>
    </location>
</feature>
<evidence type="ECO:0000256" key="5">
    <source>
        <dbReference type="ARBA" id="ARBA00023163"/>
    </source>
</evidence>
<feature type="region of interest" description="Disordered" evidence="8">
    <location>
        <begin position="766"/>
        <end position="802"/>
    </location>
</feature>
<keyword evidence="5" id="KW-0804">Transcription</keyword>
<feature type="region of interest" description="Disordered" evidence="8">
    <location>
        <begin position="434"/>
        <end position="466"/>
    </location>
</feature>
<keyword evidence="2" id="KW-0678">Repressor</keyword>
<dbReference type="PANTHER" id="PTHR12346">
    <property type="entry name" value="SIN3B-RELATED"/>
    <property type="match status" value="1"/>
</dbReference>
<dbReference type="InterPro" id="IPR003822">
    <property type="entry name" value="PAH"/>
</dbReference>
<feature type="compositionally biased region" description="Basic residues" evidence="8">
    <location>
        <begin position="1405"/>
        <end position="1417"/>
    </location>
</feature>
<gene>
    <name evidence="11" type="ORF">JVT61DRAFT_5366</name>
</gene>
<feature type="region of interest" description="Disordered" evidence="8">
    <location>
        <begin position="1120"/>
        <end position="1177"/>
    </location>
</feature>
<feature type="transmembrane region" description="Helical" evidence="9">
    <location>
        <begin position="1332"/>
        <end position="1354"/>
    </location>
</feature>
<accession>A0A8I3AD07</accession>
<feature type="region of interest" description="Disordered" evidence="8">
    <location>
        <begin position="254"/>
        <end position="342"/>
    </location>
</feature>
<dbReference type="Pfam" id="PF08295">
    <property type="entry name" value="Sin3_corepress"/>
    <property type="match status" value="1"/>
</dbReference>
<evidence type="ECO:0000256" key="6">
    <source>
        <dbReference type="ARBA" id="ARBA00023242"/>
    </source>
</evidence>
<dbReference type="InterPro" id="IPR031693">
    <property type="entry name" value="Sin3_C"/>
</dbReference>
<name>A0A8I3AD07_9AGAM</name>
<feature type="compositionally biased region" description="Polar residues" evidence="8">
    <location>
        <begin position="766"/>
        <end position="782"/>
    </location>
</feature>
<dbReference type="InterPro" id="IPR013194">
    <property type="entry name" value="HDAC_interact_dom"/>
</dbReference>
<dbReference type="InterPro" id="IPR039774">
    <property type="entry name" value="Sin3-like"/>
</dbReference>
<sequence>MPVPHPELAARPLNVTDALSYLDAVKVQFQDKPDVYNHFLDIMKDFKSEVIDTPGVIDRVSMLFHGNPSLIQGFNTFLPHGYRIDVSADPRDPNAIRVTTPSGTTTQSTNAIAQKPSYLPSRAITPYQPIDTFSLGLPPSSTTAAASFLGGLGARNALDSNPPGEFNHAIKYLNKIKACYADDPDTYKQFLEILQTYQKEQRHRHDSQVYAQVQVLFKDAPELLAEFKDFLPEASMAFAAPGGVASILSQPTLGPGHSAQWSDMDKDKIGKKPLVAPPKKRRKAPEKDITPVPSSRSIVSRAKRPKHTHKLGEPDSPHYSSYALPPPSPPHPATLSQSHVMPPPPLPHMGMLPPLMNVPHHAIQTPPDELLFFERAKRTLESRDTYEEFLKLLTLYSKDIIDAKTLVDLSQAFLGDGDLLAQFKEVLRVDELQSNVEHGPPGSIRTGPPEPLPALPADEGEGPSYRRLPESEVNLACSSRDELCRSVLNDIWVSHPTWASEEVGFISHKKNSFEEALHKSEEERHEYHVQLEALARTITLFEPLSTRIEEMTNEERATFRLKADFGGSNRSIYHRTLKKVYGRDAGPEVIQALQDCPSVAVPVVLARLKAKDEEWRRIQREWNKAWRDIDAKNFYKSLDHQGNQFKQNDKKHITAKHFVQHIEGIKEAQEHKFAERGRPSFAAGSVGHQLEFDFPQTSVLHDSLRLVYSFLDHSQVQYSPAERRAIEGFLCQFVPLLYMFPAHEFDAACGPSAGIQDDELEHEALNNSCSGSRSAAGPSTATGELRKPLFRSSPEKSPANDVKDVVSMVPTLPRSHGSSNPRCGLSDVWIHTTQTCTSSDGTPRRRPFFANTTIYTLLCLLQLIYSRLVTCKDEGAKHVTENLNSMDSNPIAVELGLDDPNGPGAVLRQAVEALGEQRPDSIPDLVYMYFIDACEKLFDGELEVGLFEEHMRWFFGNQAYLLFTLDKLIAAFIKQVQSVLSDNKSQELWAMLQEARRTERLTNQDMIRYRREAERHVGPDEHLYRIEWDSQSKKMMIQLLEGHDPSAEVDRSAMGRWHEYVDSYVLRHPTEWIPEHKESAVFLRRSLSTDDAIVGWSDVRIRISLRTYKLVCEAGSEDAFVQRRSREEEKEVQERARRRNEERGRSTPRPQDSLGTSSVPSLMMAKPKHGRPQPAPISVPRPHHALRFPSPAVLSALAVIAAVPPAVAGAPLSSPAQPPDFLCPFIQLDNTHVTPRPRANVPSTSAASKCEVVADKYVQGTDSHWRKTDAWTLYGSTCFSSIATPSAGPSRSSSSQTSVPTSTPSTNNFDTSVLPAGWNNMTTQKSNTESTIIFALAIFLAGSICVLVIGCVIWRRRKKKERDIERKHGHKPDVHDDSQAYVRAKDPRDKLRVWAKATARWKTHIRQSVRRRRRRHVSPSLDRPLSPTFSDSLHLSVVAPSVQARRGSIAPEEPDPSRREVILCVRDDATAVLHDPPRSPSPPTYGASYPPSISRPPPNSAVPNPSSTPLHVGPDSIQRSDKPSFIDDEPLPYIPPSDGHVATDDKSKLAYIRDLASSPPTIPNPAGANTMQPVSAPEWHEVEDNLEDLDLYLSQVPASFHNGLPPFFPPPPSKADVPLPFGYLDDPPLRYGEKDDILVSLPVPESSGHSLGAFPSAPPFDDPGLEPSAPPLEGEDELSQDWERASSYDSEVFASADPGCIPASATSSSMSSSVSPASHSPFPSIPESAVRDGIPPRYHP</sequence>
<dbReference type="OrthoDB" id="10265969at2759"/>
<dbReference type="GO" id="GO:0003714">
    <property type="term" value="F:transcription corepressor activity"/>
    <property type="evidence" value="ECO:0007669"/>
    <property type="project" value="InterPro"/>
</dbReference>
<keyword evidence="6 7" id="KW-0539">Nucleus</keyword>
<dbReference type="EMBL" id="JAGFBS010000002">
    <property type="protein sequence ID" value="KAG6380971.1"/>
    <property type="molecule type" value="Genomic_DNA"/>
</dbReference>
<keyword evidence="12" id="KW-1185">Reference proteome</keyword>
<dbReference type="Proteomes" id="UP000683000">
    <property type="component" value="Unassembled WGS sequence"/>
</dbReference>
<evidence type="ECO:0000256" key="9">
    <source>
        <dbReference type="SAM" id="Phobius"/>
    </source>
</evidence>
<dbReference type="Pfam" id="PF16879">
    <property type="entry name" value="Sin3a_C"/>
    <property type="match status" value="1"/>
</dbReference>
<protein>
    <recommendedName>
        <fullName evidence="10">Histone deacetylase interacting domain-containing protein</fullName>
    </recommendedName>
</protein>
<evidence type="ECO:0000313" key="12">
    <source>
        <dbReference type="Proteomes" id="UP000683000"/>
    </source>
</evidence>
<dbReference type="Gene3D" id="1.20.1160.11">
    <property type="entry name" value="Paired amphipathic helix"/>
    <property type="match status" value="3"/>
</dbReference>
<dbReference type="Pfam" id="PF02671">
    <property type="entry name" value="PAH"/>
    <property type="match status" value="3"/>
</dbReference>
<evidence type="ECO:0000313" key="11">
    <source>
        <dbReference type="EMBL" id="KAG6380971.1"/>
    </source>
</evidence>
<dbReference type="SUPFAM" id="SSF47762">
    <property type="entry name" value="PAH2 domain"/>
    <property type="match status" value="3"/>
</dbReference>
<feature type="compositionally biased region" description="Basic and acidic residues" evidence="8">
    <location>
        <begin position="1120"/>
        <end position="1145"/>
    </location>
</feature>
<proteinExistence type="predicted"/>
<evidence type="ECO:0000259" key="10">
    <source>
        <dbReference type="SMART" id="SM00761"/>
    </source>
</evidence>
<dbReference type="InterPro" id="IPR036600">
    <property type="entry name" value="PAH_sf"/>
</dbReference>
<organism evidence="11 12">
    <name type="scientific">Boletus reticuloceps</name>
    <dbReference type="NCBI Taxonomy" id="495285"/>
    <lineage>
        <taxon>Eukaryota</taxon>
        <taxon>Fungi</taxon>
        <taxon>Dikarya</taxon>
        <taxon>Basidiomycota</taxon>
        <taxon>Agaricomycotina</taxon>
        <taxon>Agaricomycetes</taxon>
        <taxon>Agaricomycetidae</taxon>
        <taxon>Boletales</taxon>
        <taxon>Boletineae</taxon>
        <taxon>Boletaceae</taxon>
        <taxon>Boletoideae</taxon>
        <taxon>Boletus</taxon>
    </lineage>
</organism>
<dbReference type="GO" id="GO:0033698">
    <property type="term" value="C:Rpd3L complex"/>
    <property type="evidence" value="ECO:0007669"/>
    <property type="project" value="UniProtKB-ARBA"/>
</dbReference>
<feature type="region of interest" description="Disordered" evidence="8">
    <location>
        <begin position="1405"/>
        <end position="1425"/>
    </location>
</feature>
<keyword evidence="9" id="KW-0812">Transmembrane</keyword>
<keyword evidence="9" id="KW-0472">Membrane</keyword>
<feature type="region of interest" description="Disordered" evidence="8">
    <location>
        <begin position="1649"/>
        <end position="1740"/>
    </location>
</feature>
<evidence type="ECO:0000256" key="4">
    <source>
        <dbReference type="ARBA" id="ARBA00023015"/>
    </source>
</evidence>
<evidence type="ECO:0000256" key="7">
    <source>
        <dbReference type="PROSITE-ProRule" id="PRU00810"/>
    </source>
</evidence>
<evidence type="ECO:0000256" key="3">
    <source>
        <dbReference type="ARBA" id="ARBA00022737"/>
    </source>
</evidence>
<feature type="region of interest" description="Disordered" evidence="8">
    <location>
        <begin position="1471"/>
        <end position="1542"/>
    </location>
</feature>
<evidence type="ECO:0000256" key="2">
    <source>
        <dbReference type="ARBA" id="ARBA00022491"/>
    </source>
</evidence>
<dbReference type="FunFam" id="1.20.1160.11:FF:000001">
    <property type="entry name" value="Paired amphipathic helix protein Sin3"/>
    <property type="match status" value="1"/>
</dbReference>
<dbReference type="SMART" id="SM00761">
    <property type="entry name" value="HDAC_interact"/>
    <property type="match status" value="1"/>
</dbReference>
<dbReference type="GO" id="GO:0000122">
    <property type="term" value="P:negative regulation of transcription by RNA polymerase II"/>
    <property type="evidence" value="ECO:0007669"/>
    <property type="project" value="TreeGrafter"/>
</dbReference>
<dbReference type="FunFam" id="1.20.1160.11:FF:000003">
    <property type="entry name" value="Paired amphipathic helix SIN3-like protein"/>
    <property type="match status" value="1"/>
</dbReference>
<reference evidence="11" key="1">
    <citation type="submission" date="2021-03" db="EMBL/GenBank/DDBJ databases">
        <title>Evolutionary innovations through gain and loss of genes in the ectomycorrhizal Boletales.</title>
        <authorList>
            <person name="Wu G."/>
            <person name="Miyauchi S."/>
            <person name="Morin E."/>
            <person name="Yang Z.-L."/>
            <person name="Xu J."/>
            <person name="Martin F.M."/>
        </authorList>
    </citation>
    <scope>NUCLEOTIDE SEQUENCE</scope>
    <source>
        <strain evidence="11">BR01</strain>
    </source>
</reference>
<feature type="compositionally biased region" description="Low complexity" evidence="8">
    <location>
        <begin position="1702"/>
        <end position="1722"/>
    </location>
</feature>
<keyword evidence="9" id="KW-1133">Transmembrane helix</keyword>
<dbReference type="FunFam" id="1.20.1160.11:FF:000002">
    <property type="entry name" value="Paired amphipathic helix protein SIN3"/>
    <property type="match status" value="1"/>
</dbReference>
<dbReference type="PANTHER" id="PTHR12346:SF0">
    <property type="entry name" value="SIN3A, ISOFORM G"/>
    <property type="match status" value="1"/>
</dbReference>
<evidence type="ECO:0000256" key="8">
    <source>
        <dbReference type="SAM" id="MobiDB-lite"/>
    </source>
</evidence>